<dbReference type="GO" id="GO:0005737">
    <property type="term" value="C:cytoplasm"/>
    <property type="evidence" value="ECO:0007669"/>
    <property type="project" value="TreeGrafter"/>
</dbReference>
<dbReference type="Proteomes" id="UP000326877">
    <property type="component" value="Unassembled WGS sequence"/>
</dbReference>
<name>A0A5N7BZU6_PETAA</name>
<dbReference type="InterPro" id="IPR051402">
    <property type="entry name" value="KPR-Related"/>
</dbReference>
<dbReference type="InterPro" id="IPR013332">
    <property type="entry name" value="KPR_N"/>
</dbReference>
<feature type="domain" description="Ketopantoate reductase N-terminal" evidence="1">
    <location>
        <begin position="51"/>
        <end position="118"/>
    </location>
</feature>
<dbReference type="Pfam" id="PF02558">
    <property type="entry name" value="ApbA"/>
    <property type="match status" value="1"/>
</dbReference>
<dbReference type="EMBL" id="ML735294">
    <property type="protein sequence ID" value="KAE8387366.1"/>
    <property type="molecule type" value="Genomic_DNA"/>
</dbReference>
<gene>
    <name evidence="2" type="ORF">BDV23DRAFT_174725</name>
</gene>
<organism evidence="2">
    <name type="scientific">Petromyces alliaceus</name>
    <name type="common">Aspergillus alliaceus</name>
    <dbReference type="NCBI Taxonomy" id="209559"/>
    <lineage>
        <taxon>Eukaryota</taxon>
        <taxon>Fungi</taxon>
        <taxon>Dikarya</taxon>
        <taxon>Ascomycota</taxon>
        <taxon>Pezizomycotina</taxon>
        <taxon>Eurotiomycetes</taxon>
        <taxon>Eurotiomycetidae</taxon>
        <taxon>Eurotiales</taxon>
        <taxon>Aspergillaceae</taxon>
        <taxon>Aspergillus</taxon>
        <taxon>Aspergillus subgen. Circumdati</taxon>
    </lineage>
</organism>
<accession>A0A5N7BZU6</accession>
<evidence type="ECO:0000259" key="1">
    <source>
        <dbReference type="Pfam" id="PF02558"/>
    </source>
</evidence>
<sequence length="226" mass="25351">MHDCAFPDCRVGWGGIICALNLETGGKATVTAVLRSNYEHVKVHGIPHTIAEIIRPMVTPDYSMIILHLNGLNIEKSAIATFPEDIALSGVSFCGSHEIAMGKILREDDDELYVGAFRNPMKNHKESFLYNACLNSICVVTDLDTGWIQLAVGAIENLVRPAREEIQELQRPADTIYQPILYYILKAIQWEKKQKNGLVTILEPKDHTVVHRGAWPMLLRMNPFDS</sequence>
<dbReference type="OrthoDB" id="3609at2759"/>
<reference evidence="2" key="1">
    <citation type="submission" date="2019-04" db="EMBL/GenBank/DDBJ databases">
        <title>Friends and foes A comparative genomics studyof 23 Aspergillus species from section Flavi.</title>
        <authorList>
            <consortium name="DOE Joint Genome Institute"/>
            <person name="Kjaerbolling I."/>
            <person name="Vesth T."/>
            <person name="Frisvad J.C."/>
            <person name="Nybo J.L."/>
            <person name="Theobald S."/>
            <person name="Kildgaard S."/>
            <person name="Isbrandt T."/>
            <person name="Kuo A."/>
            <person name="Sato A."/>
            <person name="Lyhne E.K."/>
            <person name="Kogle M.E."/>
            <person name="Wiebenga A."/>
            <person name="Kun R.S."/>
            <person name="Lubbers R.J."/>
            <person name="Makela M.R."/>
            <person name="Barry K."/>
            <person name="Chovatia M."/>
            <person name="Clum A."/>
            <person name="Daum C."/>
            <person name="Haridas S."/>
            <person name="He G."/>
            <person name="LaButti K."/>
            <person name="Lipzen A."/>
            <person name="Mondo S."/>
            <person name="Riley R."/>
            <person name="Salamov A."/>
            <person name="Simmons B.A."/>
            <person name="Magnuson J.K."/>
            <person name="Henrissat B."/>
            <person name="Mortensen U.H."/>
            <person name="Larsen T.O."/>
            <person name="Devries R.P."/>
            <person name="Grigoriev I.V."/>
            <person name="Machida M."/>
            <person name="Baker S.E."/>
            <person name="Andersen M.R."/>
        </authorList>
    </citation>
    <scope>NUCLEOTIDE SEQUENCE [LARGE SCALE GENOMIC DNA]</scope>
    <source>
        <strain evidence="2">IBT 14317</strain>
    </source>
</reference>
<dbReference type="PANTHER" id="PTHR21708">
    <property type="entry name" value="PROBABLE 2-DEHYDROPANTOATE 2-REDUCTASE"/>
    <property type="match status" value="1"/>
</dbReference>
<proteinExistence type="predicted"/>
<dbReference type="AlphaFoldDB" id="A0A5N7BZU6"/>
<dbReference type="PANTHER" id="PTHR21708:SF30">
    <property type="entry name" value="2-DEHYDROPANTOATE 2-REDUCTASE-RELATED"/>
    <property type="match status" value="1"/>
</dbReference>
<dbReference type="Gene3D" id="3.40.50.720">
    <property type="entry name" value="NAD(P)-binding Rossmann-like Domain"/>
    <property type="match status" value="1"/>
</dbReference>
<evidence type="ECO:0000313" key="2">
    <source>
        <dbReference type="EMBL" id="KAE8387366.1"/>
    </source>
</evidence>
<protein>
    <recommendedName>
        <fullName evidence="1">Ketopantoate reductase N-terminal domain-containing protein</fullName>
    </recommendedName>
</protein>